<name>A0AAD8F4Y3_BIOPF</name>
<dbReference type="InterPro" id="IPR001128">
    <property type="entry name" value="Cyt_P450"/>
</dbReference>
<keyword evidence="11" id="KW-1185">Reference proteome</keyword>
<keyword evidence="6 8" id="KW-0408">Iron</keyword>
<evidence type="ECO:0000256" key="3">
    <source>
        <dbReference type="ARBA" id="ARBA00022617"/>
    </source>
</evidence>
<dbReference type="PANTHER" id="PTHR24279">
    <property type="entry name" value="CYTOCHROME P450"/>
    <property type="match status" value="1"/>
</dbReference>
<reference evidence="10" key="2">
    <citation type="submission" date="2023-04" db="EMBL/GenBank/DDBJ databases">
        <authorList>
            <person name="Bu L."/>
            <person name="Lu L."/>
            <person name="Laidemitt M.R."/>
            <person name="Zhang S.M."/>
            <person name="Mutuku M."/>
            <person name="Mkoji G."/>
            <person name="Steinauer M."/>
            <person name="Loker E.S."/>
        </authorList>
    </citation>
    <scope>NUCLEOTIDE SEQUENCE</scope>
    <source>
        <strain evidence="10">KasaAsao</strain>
        <tissue evidence="10">Whole Snail</tissue>
    </source>
</reference>
<comment type="caution">
    <text evidence="10">The sequence shown here is derived from an EMBL/GenBank/DDBJ whole genome shotgun (WGS) entry which is preliminary data.</text>
</comment>
<comment type="similarity">
    <text evidence="2 9">Belongs to the cytochrome P450 family.</text>
</comment>
<protein>
    <submittedName>
        <fullName evidence="10">Cytochrome P450 CYP12A2-like isoform X2</fullName>
    </submittedName>
</protein>
<keyword evidence="5 9" id="KW-0560">Oxidoreductase</keyword>
<dbReference type="Gene3D" id="1.10.630.10">
    <property type="entry name" value="Cytochrome P450"/>
    <property type="match status" value="1"/>
</dbReference>
<dbReference type="SUPFAM" id="SSF48264">
    <property type="entry name" value="Cytochrome P450"/>
    <property type="match status" value="1"/>
</dbReference>
<dbReference type="GO" id="GO:0020037">
    <property type="term" value="F:heme binding"/>
    <property type="evidence" value="ECO:0007669"/>
    <property type="project" value="InterPro"/>
</dbReference>
<organism evidence="10 11">
    <name type="scientific">Biomphalaria pfeifferi</name>
    <name type="common">Bloodfluke planorb</name>
    <name type="synonym">Freshwater snail</name>
    <dbReference type="NCBI Taxonomy" id="112525"/>
    <lineage>
        <taxon>Eukaryota</taxon>
        <taxon>Metazoa</taxon>
        <taxon>Spiralia</taxon>
        <taxon>Lophotrochozoa</taxon>
        <taxon>Mollusca</taxon>
        <taxon>Gastropoda</taxon>
        <taxon>Heterobranchia</taxon>
        <taxon>Euthyneura</taxon>
        <taxon>Panpulmonata</taxon>
        <taxon>Hygrophila</taxon>
        <taxon>Lymnaeoidea</taxon>
        <taxon>Planorbidae</taxon>
        <taxon>Biomphalaria</taxon>
    </lineage>
</organism>
<dbReference type="InterPro" id="IPR050479">
    <property type="entry name" value="CYP11_CYP27_families"/>
</dbReference>
<dbReference type="AlphaFoldDB" id="A0AAD8F4Y3"/>
<evidence type="ECO:0000256" key="6">
    <source>
        <dbReference type="ARBA" id="ARBA00023004"/>
    </source>
</evidence>
<evidence type="ECO:0000256" key="4">
    <source>
        <dbReference type="ARBA" id="ARBA00022723"/>
    </source>
</evidence>
<evidence type="ECO:0000256" key="5">
    <source>
        <dbReference type="ARBA" id="ARBA00023002"/>
    </source>
</evidence>
<dbReference type="Proteomes" id="UP001233172">
    <property type="component" value="Unassembled WGS sequence"/>
</dbReference>
<dbReference type="GO" id="GO:0004497">
    <property type="term" value="F:monooxygenase activity"/>
    <property type="evidence" value="ECO:0007669"/>
    <property type="project" value="UniProtKB-KW"/>
</dbReference>
<dbReference type="InterPro" id="IPR017972">
    <property type="entry name" value="Cyt_P450_CS"/>
</dbReference>
<keyword evidence="7 9" id="KW-0503">Monooxygenase</keyword>
<dbReference type="InterPro" id="IPR036396">
    <property type="entry name" value="Cyt_P450_sf"/>
</dbReference>
<evidence type="ECO:0000313" key="11">
    <source>
        <dbReference type="Proteomes" id="UP001233172"/>
    </source>
</evidence>
<keyword evidence="3 8" id="KW-0349">Heme</keyword>
<dbReference type="GO" id="GO:0016705">
    <property type="term" value="F:oxidoreductase activity, acting on paired donors, with incorporation or reduction of molecular oxygen"/>
    <property type="evidence" value="ECO:0007669"/>
    <property type="project" value="InterPro"/>
</dbReference>
<evidence type="ECO:0000256" key="1">
    <source>
        <dbReference type="ARBA" id="ARBA00001971"/>
    </source>
</evidence>
<accession>A0AAD8F4Y3</accession>
<evidence type="ECO:0000256" key="9">
    <source>
        <dbReference type="RuleBase" id="RU000461"/>
    </source>
</evidence>
<evidence type="ECO:0000256" key="8">
    <source>
        <dbReference type="PIRSR" id="PIRSR602401-1"/>
    </source>
</evidence>
<dbReference type="PROSITE" id="PS00086">
    <property type="entry name" value="CYTOCHROME_P450"/>
    <property type="match status" value="1"/>
</dbReference>
<reference evidence="10" key="1">
    <citation type="journal article" date="2023" name="PLoS Negl. Trop. Dis.">
        <title>A genome sequence for Biomphalaria pfeifferi, the major vector snail for the human-infecting parasite Schistosoma mansoni.</title>
        <authorList>
            <person name="Bu L."/>
            <person name="Lu L."/>
            <person name="Laidemitt M.R."/>
            <person name="Zhang S.M."/>
            <person name="Mutuku M."/>
            <person name="Mkoji G."/>
            <person name="Steinauer M."/>
            <person name="Loker E.S."/>
        </authorList>
    </citation>
    <scope>NUCLEOTIDE SEQUENCE</scope>
    <source>
        <strain evidence="10">KasaAsao</strain>
    </source>
</reference>
<feature type="binding site" description="axial binding residue" evidence="8">
    <location>
        <position position="63"/>
    </location>
    <ligand>
        <name>heme</name>
        <dbReference type="ChEBI" id="CHEBI:30413"/>
    </ligand>
    <ligandPart>
        <name>Fe</name>
        <dbReference type="ChEBI" id="CHEBI:18248"/>
    </ligandPart>
</feature>
<keyword evidence="4 8" id="KW-0479">Metal-binding</keyword>
<dbReference type="PANTHER" id="PTHR24279:SF120">
    <property type="entry name" value="CYTOCHROME P450"/>
    <property type="match status" value="1"/>
</dbReference>
<evidence type="ECO:0000256" key="2">
    <source>
        <dbReference type="ARBA" id="ARBA00010617"/>
    </source>
</evidence>
<evidence type="ECO:0000313" key="10">
    <source>
        <dbReference type="EMBL" id="KAK0050853.1"/>
    </source>
</evidence>
<proteinExistence type="inferred from homology"/>
<dbReference type="EMBL" id="JASAOG010000110">
    <property type="protein sequence ID" value="KAK0050853.1"/>
    <property type="molecule type" value="Genomic_DNA"/>
</dbReference>
<dbReference type="Pfam" id="PF00067">
    <property type="entry name" value="p450"/>
    <property type="match status" value="1"/>
</dbReference>
<sequence>MKVILFCSCQVRLLLFNPRAARTEFDSPEKYLPERWLRSDDGAKKDTAHNMIVLPFGHGARSCIGRRFALQEVYLLATKILQSFYVDV</sequence>
<comment type="cofactor">
    <cofactor evidence="1 8">
        <name>heme</name>
        <dbReference type="ChEBI" id="CHEBI:30413"/>
    </cofactor>
</comment>
<dbReference type="PRINTS" id="PR00463">
    <property type="entry name" value="EP450I"/>
</dbReference>
<dbReference type="GO" id="GO:0005506">
    <property type="term" value="F:iron ion binding"/>
    <property type="evidence" value="ECO:0007669"/>
    <property type="project" value="InterPro"/>
</dbReference>
<gene>
    <name evidence="10" type="ORF">Bpfe_019774</name>
</gene>
<evidence type="ECO:0000256" key="7">
    <source>
        <dbReference type="ARBA" id="ARBA00023033"/>
    </source>
</evidence>
<dbReference type="InterPro" id="IPR002401">
    <property type="entry name" value="Cyt_P450_E_grp-I"/>
</dbReference>